<feature type="domain" description="3-keto-alpha-glucoside-1,2-lyase/3-keto-2-hydroxy-glucal hydratase" evidence="2">
    <location>
        <begin position="174"/>
        <end position="341"/>
    </location>
</feature>
<evidence type="ECO:0000313" key="4">
    <source>
        <dbReference type="Proteomes" id="UP000198711"/>
    </source>
</evidence>
<feature type="signal peptide" evidence="1">
    <location>
        <begin position="1"/>
        <end position="47"/>
    </location>
</feature>
<feature type="chain" id="PRO_5036442580" description="3-keto-alpha-glucoside-1,2-lyase/3-keto-2-hydroxy-glucal hydratase domain-containing protein" evidence="1">
    <location>
        <begin position="48"/>
        <end position="345"/>
    </location>
</feature>
<dbReference type="GO" id="GO:0016787">
    <property type="term" value="F:hydrolase activity"/>
    <property type="evidence" value="ECO:0007669"/>
    <property type="project" value="InterPro"/>
</dbReference>
<accession>A0A8X8LBX7</accession>
<protein>
    <recommendedName>
        <fullName evidence="2">3-keto-alpha-glucoside-1,2-lyase/3-keto-2-hydroxy-glucal hydratase domain-containing protein</fullName>
    </recommendedName>
</protein>
<dbReference type="InterPro" id="IPR010496">
    <property type="entry name" value="AL/BT2_dom"/>
</dbReference>
<dbReference type="EMBL" id="FNNO01000010">
    <property type="protein sequence ID" value="SDX18314.1"/>
    <property type="molecule type" value="Genomic_DNA"/>
</dbReference>
<dbReference type="Gene3D" id="2.60.120.560">
    <property type="entry name" value="Exo-inulinase, domain 1"/>
    <property type="match status" value="1"/>
</dbReference>
<evidence type="ECO:0000313" key="3">
    <source>
        <dbReference type="EMBL" id="SDX18314.1"/>
    </source>
</evidence>
<dbReference type="AlphaFoldDB" id="A0A8X8LBX7"/>
<sequence>MGSGKYENNRIVIIRSFKNSQIMYIRKSIVIALIGCAAMAPQSSVHAQVTATKSNSIAGGDLVGRWDLTVLENGKERASWLEIEISGVKTLVGRFVASGGSARPVAKVLLNGNKFSFAIPPQWESSEKDMVLEGEPNGEGIKGVIHSSMGKDLPFTGVRAPMLTEKKKIHWGKPIRLFNGKDLTGWTTDRENNQWIVQNGELISPHSGANIITKEKFRDFKLHIEFKYKKNSNSGVYLRGRYETQILDNDPAEHPGSHLFGGIYGFLVPSEMAAIGPDQWQSYDITLVGRMVTVVANGKTIICNQEIPGITGGALDSKEGEPGPIYLQGDHGPVSFRNIVITPGE</sequence>
<proteinExistence type="predicted"/>
<evidence type="ECO:0000259" key="2">
    <source>
        <dbReference type="Pfam" id="PF06439"/>
    </source>
</evidence>
<keyword evidence="4" id="KW-1185">Reference proteome</keyword>
<keyword evidence="1" id="KW-0732">Signal</keyword>
<comment type="caution">
    <text evidence="3">The sequence shown here is derived from an EMBL/GenBank/DDBJ whole genome shotgun (WGS) entry which is preliminary data.</text>
</comment>
<dbReference type="Pfam" id="PF06439">
    <property type="entry name" value="3keto-disac_hyd"/>
    <property type="match status" value="1"/>
</dbReference>
<reference evidence="3 4" key="1">
    <citation type="submission" date="2016-10" db="EMBL/GenBank/DDBJ databases">
        <authorList>
            <person name="Varghese N."/>
            <person name="Submissions S."/>
        </authorList>
    </citation>
    <scope>NUCLEOTIDE SEQUENCE [LARGE SCALE GENOMIC DNA]</scope>
    <source>
        <strain evidence="3 4">DSM 25353</strain>
    </source>
</reference>
<organism evidence="3 4">
    <name type="scientific">Hydrobacter penzbergensis</name>
    <dbReference type="NCBI Taxonomy" id="1235997"/>
    <lineage>
        <taxon>Bacteria</taxon>
        <taxon>Pseudomonadati</taxon>
        <taxon>Bacteroidota</taxon>
        <taxon>Chitinophagia</taxon>
        <taxon>Chitinophagales</taxon>
        <taxon>Chitinophagaceae</taxon>
        <taxon>Hydrobacter</taxon>
    </lineage>
</organism>
<gene>
    <name evidence="3" type="ORF">SAMN05444410_11070</name>
</gene>
<name>A0A8X8LBX7_9BACT</name>
<dbReference type="Proteomes" id="UP000198711">
    <property type="component" value="Unassembled WGS sequence"/>
</dbReference>
<evidence type="ECO:0000256" key="1">
    <source>
        <dbReference type="SAM" id="SignalP"/>
    </source>
</evidence>